<dbReference type="Gene3D" id="3.30.200.20">
    <property type="entry name" value="Phosphorylase Kinase, domain 1"/>
    <property type="match status" value="1"/>
</dbReference>
<dbReference type="EMBL" id="CAJNOE010004136">
    <property type="protein sequence ID" value="CAF1509423.1"/>
    <property type="molecule type" value="Genomic_DNA"/>
</dbReference>
<dbReference type="Proteomes" id="UP000663860">
    <property type="component" value="Unassembled WGS sequence"/>
</dbReference>
<proteinExistence type="predicted"/>
<feature type="non-terminal residue" evidence="7">
    <location>
        <position position="1"/>
    </location>
</feature>
<evidence type="ECO:0000313" key="7">
    <source>
        <dbReference type="EMBL" id="CAF1509423.1"/>
    </source>
</evidence>
<dbReference type="SUPFAM" id="SSF56112">
    <property type="entry name" value="Protein kinase-like (PK-like)"/>
    <property type="match status" value="1"/>
</dbReference>
<evidence type="ECO:0000313" key="8">
    <source>
        <dbReference type="Proteomes" id="UP000663860"/>
    </source>
</evidence>
<feature type="non-terminal residue" evidence="7">
    <location>
        <position position="98"/>
    </location>
</feature>
<keyword evidence="4" id="KW-0418">Kinase</keyword>
<dbReference type="GO" id="GO:0005524">
    <property type="term" value="F:ATP binding"/>
    <property type="evidence" value="ECO:0007669"/>
    <property type="project" value="UniProtKB-KW"/>
</dbReference>
<dbReference type="PANTHER" id="PTHR24056:SF495">
    <property type="entry name" value="CYCLIN-DEPENDENT KINASE 8-RELATED"/>
    <property type="match status" value="1"/>
</dbReference>
<evidence type="ECO:0000256" key="4">
    <source>
        <dbReference type="ARBA" id="ARBA00022777"/>
    </source>
</evidence>
<dbReference type="InterPro" id="IPR050108">
    <property type="entry name" value="CDK"/>
</dbReference>
<name>A0A815TTQ4_9BILA</name>
<keyword evidence="5" id="KW-0067">ATP-binding</keyword>
<evidence type="ECO:0000256" key="5">
    <source>
        <dbReference type="ARBA" id="ARBA00022840"/>
    </source>
</evidence>
<gene>
    <name evidence="7" type="ORF">IZO911_LOCUS45385</name>
</gene>
<accession>A0A815TTQ4</accession>
<dbReference type="Gene3D" id="1.10.510.10">
    <property type="entry name" value="Transferase(Phosphotransferase) domain 1"/>
    <property type="match status" value="1"/>
</dbReference>
<keyword evidence="1" id="KW-0723">Serine/threonine-protein kinase</keyword>
<evidence type="ECO:0000256" key="3">
    <source>
        <dbReference type="ARBA" id="ARBA00022741"/>
    </source>
</evidence>
<dbReference type="PANTHER" id="PTHR24056">
    <property type="entry name" value="CELL DIVISION PROTEIN KINASE"/>
    <property type="match status" value="1"/>
</dbReference>
<evidence type="ECO:0000256" key="1">
    <source>
        <dbReference type="ARBA" id="ARBA00022527"/>
    </source>
</evidence>
<evidence type="ECO:0000259" key="6">
    <source>
        <dbReference type="PROSITE" id="PS50011"/>
    </source>
</evidence>
<keyword evidence="2" id="KW-0808">Transferase</keyword>
<comment type="caution">
    <text evidence="7">The sequence shown here is derived from an EMBL/GenBank/DDBJ whole genome shotgun (WGS) entry which is preliminary data.</text>
</comment>
<dbReference type="InterPro" id="IPR011009">
    <property type="entry name" value="Kinase-like_dom_sf"/>
</dbReference>
<protein>
    <recommendedName>
        <fullName evidence="6">Protein kinase domain-containing protein</fullName>
    </recommendedName>
</protein>
<evidence type="ECO:0000256" key="2">
    <source>
        <dbReference type="ARBA" id="ARBA00022679"/>
    </source>
</evidence>
<dbReference type="PROSITE" id="PS50011">
    <property type="entry name" value="PROTEIN_KINASE_DOM"/>
    <property type="match status" value="1"/>
</dbReference>
<dbReference type="AlphaFoldDB" id="A0A815TTQ4"/>
<reference evidence="7" key="1">
    <citation type="submission" date="2021-02" db="EMBL/GenBank/DDBJ databases">
        <authorList>
            <person name="Nowell W R."/>
        </authorList>
    </citation>
    <scope>NUCLEOTIDE SEQUENCE</scope>
</reference>
<feature type="domain" description="Protein kinase" evidence="6">
    <location>
        <begin position="1"/>
        <end position="98"/>
    </location>
</feature>
<sequence length="98" mass="11366">TGQSMSNSAIREIALLRELNHTNLINLQRVFLSHVDRRVSLLFDFAEHDLWHIIKYHRAAKASKKIVNCAPGMIKSILYQILAGIHYLHANWVLHRDL</sequence>
<dbReference type="Pfam" id="PF00069">
    <property type="entry name" value="Pkinase"/>
    <property type="match status" value="1"/>
</dbReference>
<keyword evidence="3" id="KW-0547">Nucleotide-binding</keyword>
<dbReference type="GO" id="GO:0016592">
    <property type="term" value="C:mediator complex"/>
    <property type="evidence" value="ECO:0007669"/>
    <property type="project" value="TreeGrafter"/>
</dbReference>
<dbReference type="InterPro" id="IPR000719">
    <property type="entry name" value="Prot_kinase_dom"/>
</dbReference>
<organism evidence="7 8">
    <name type="scientific">Adineta steineri</name>
    <dbReference type="NCBI Taxonomy" id="433720"/>
    <lineage>
        <taxon>Eukaryota</taxon>
        <taxon>Metazoa</taxon>
        <taxon>Spiralia</taxon>
        <taxon>Gnathifera</taxon>
        <taxon>Rotifera</taxon>
        <taxon>Eurotatoria</taxon>
        <taxon>Bdelloidea</taxon>
        <taxon>Adinetida</taxon>
        <taxon>Adinetidae</taxon>
        <taxon>Adineta</taxon>
    </lineage>
</organism>
<dbReference type="GO" id="GO:0004674">
    <property type="term" value="F:protein serine/threonine kinase activity"/>
    <property type="evidence" value="ECO:0007669"/>
    <property type="project" value="UniProtKB-KW"/>
</dbReference>